<dbReference type="Pfam" id="PF06690">
    <property type="entry name" value="HcgC"/>
    <property type="match status" value="1"/>
</dbReference>
<reference evidence="2" key="1">
    <citation type="submission" date="2017-06" db="EMBL/GenBank/DDBJ databases">
        <authorList>
            <person name="Varghese N."/>
            <person name="Submissions S."/>
        </authorList>
    </citation>
    <scope>NUCLEOTIDE SEQUENCE [LARGE SCALE GENOMIC DNA]</scope>
    <source>
        <strain evidence="2">DSM 15668</strain>
    </source>
</reference>
<dbReference type="Proteomes" id="UP000198405">
    <property type="component" value="Unassembled WGS sequence"/>
</dbReference>
<gene>
    <name evidence="1" type="ORF">SAMN06265340_11514</name>
</gene>
<name>A0A239A665_9BACT</name>
<protein>
    <submittedName>
        <fullName evidence="1">Uncharacterized protein</fullName>
    </submittedName>
</protein>
<organism evidence="1 2">
    <name type="scientific">Desulfurobacterium atlanticum</name>
    <dbReference type="NCBI Taxonomy" id="240169"/>
    <lineage>
        <taxon>Bacteria</taxon>
        <taxon>Pseudomonadati</taxon>
        <taxon>Aquificota</taxon>
        <taxon>Aquificia</taxon>
        <taxon>Desulfurobacteriales</taxon>
        <taxon>Desulfurobacteriaceae</taxon>
        <taxon>Desulfurobacterium</taxon>
    </lineage>
</organism>
<dbReference type="RefSeq" id="WP_089323634.1">
    <property type="nucleotide sequence ID" value="NZ_FZOB01000015.1"/>
</dbReference>
<dbReference type="AlphaFoldDB" id="A0A239A665"/>
<dbReference type="Gene3D" id="1.10.287.470">
    <property type="entry name" value="Helix hairpin bin"/>
    <property type="match status" value="1"/>
</dbReference>
<sequence length="392" mass="43863">MSENLYPFKKGFLESISGNRKGDKKEETAAIKKLILNSKIGIVTDNVEKFKAFKHALSMFGIKKVEKISIPTEYFDLTQIPALSKALSGKYVSDCELFIARGRLGLPGSGAFTVIVDRYSNILSAVSSPPHHFHRLSTETAIFLDTINLLKRVGITPSHRGITRKTKTVYSNLSFLDIAREISRKKAETLKNFRGKNLLIVGGYLDGIFIGEFLKKNFENIFLIDKEKEVEKISPFKKPCGKTVFDLIIDLTGFGGAKVNRRKVEGFKGKIVICEEPSADMLLPAEKEADFKIKLKSENYKTSGTMTLSVKIARKTADRIEEENGVLYAVPNLLFSENILFNFKNGNSFLEITTMFPVITVSCVSNAEVDGNYIDKVINQTIEELKFELVSV</sequence>
<accession>A0A239A665</accession>
<dbReference type="InterPro" id="IPR010254">
    <property type="entry name" value="B12-dep_deHydtase_bsu"/>
</dbReference>
<keyword evidence="2" id="KW-1185">Reference proteome</keyword>
<dbReference type="InterPro" id="IPR012019">
    <property type="entry name" value="HcgB"/>
</dbReference>
<dbReference type="Pfam" id="PF11576">
    <property type="entry name" value="HcgB"/>
    <property type="match status" value="1"/>
</dbReference>
<evidence type="ECO:0000313" key="2">
    <source>
        <dbReference type="Proteomes" id="UP000198405"/>
    </source>
</evidence>
<dbReference type="EMBL" id="FZOB01000015">
    <property type="protein sequence ID" value="SNR90383.1"/>
    <property type="molecule type" value="Genomic_DNA"/>
</dbReference>
<evidence type="ECO:0000313" key="1">
    <source>
        <dbReference type="EMBL" id="SNR90383.1"/>
    </source>
</evidence>
<dbReference type="Gene3D" id="3.40.50.10150">
    <property type="entry name" value="B12-dependent dehydatase associated subunit"/>
    <property type="match status" value="1"/>
</dbReference>
<proteinExistence type="predicted"/>
<dbReference type="InterPro" id="IPR009573">
    <property type="entry name" value="HcgC"/>
</dbReference>